<name>A0A923IEE6_9FIRM</name>
<organism evidence="2 3">
    <name type="scientific">Anaerofilum hominis</name>
    <dbReference type="NCBI Taxonomy" id="2763016"/>
    <lineage>
        <taxon>Bacteria</taxon>
        <taxon>Bacillati</taxon>
        <taxon>Bacillota</taxon>
        <taxon>Clostridia</taxon>
        <taxon>Eubacteriales</taxon>
        <taxon>Oscillospiraceae</taxon>
        <taxon>Anaerofilum</taxon>
    </lineage>
</organism>
<feature type="domain" description="Polymerase/histidinol phosphatase N-terminal" evidence="1">
    <location>
        <begin position="5"/>
        <end position="73"/>
    </location>
</feature>
<keyword evidence="3" id="KW-1185">Reference proteome</keyword>
<evidence type="ECO:0000313" key="2">
    <source>
        <dbReference type="EMBL" id="MBC5581760.1"/>
    </source>
</evidence>
<dbReference type="InterPro" id="IPR016195">
    <property type="entry name" value="Pol/histidinol_Pase-like"/>
</dbReference>
<proteinExistence type="predicted"/>
<gene>
    <name evidence="2" type="ORF">H8S23_09590</name>
</gene>
<accession>A0A923IEE6</accession>
<evidence type="ECO:0000259" key="1">
    <source>
        <dbReference type="SMART" id="SM00481"/>
    </source>
</evidence>
<comment type="caution">
    <text evidence="2">The sequence shown here is derived from an EMBL/GenBank/DDBJ whole genome shotgun (WGS) entry which is preliminary data.</text>
</comment>
<dbReference type="GO" id="GO:0035312">
    <property type="term" value="F:5'-3' DNA exonuclease activity"/>
    <property type="evidence" value="ECO:0007669"/>
    <property type="project" value="TreeGrafter"/>
</dbReference>
<dbReference type="RefSeq" id="WP_186888124.1">
    <property type="nucleotide sequence ID" value="NZ_JACONZ010000003.1"/>
</dbReference>
<dbReference type="EMBL" id="JACONZ010000003">
    <property type="protein sequence ID" value="MBC5581760.1"/>
    <property type="molecule type" value="Genomic_DNA"/>
</dbReference>
<dbReference type="InterPro" id="IPR004013">
    <property type="entry name" value="PHP_dom"/>
</dbReference>
<dbReference type="SMART" id="SM00481">
    <property type="entry name" value="POLIIIAc"/>
    <property type="match status" value="1"/>
</dbReference>
<dbReference type="InterPro" id="IPR052018">
    <property type="entry name" value="PHP_domain"/>
</dbReference>
<dbReference type="Gene3D" id="3.20.20.140">
    <property type="entry name" value="Metal-dependent hydrolases"/>
    <property type="match status" value="1"/>
</dbReference>
<dbReference type="PANTHER" id="PTHR42924">
    <property type="entry name" value="EXONUCLEASE"/>
    <property type="match status" value="1"/>
</dbReference>
<dbReference type="CDD" id="cd07432">
    <property type="entry name" value="PHP_HisPPase"/>
    <property type="match status" value="1"/>
</dbReference>
<protein>
    <submittedName>
        <fullName evidence="2">PHP domain-containing protein</fullName>
    </submittedName>
</protein>
<dbReference type="InterPro" id="IPR003141">
    <property type="entry name" value="Pol/His_phosphatase_N"/>
</dbReference>
<reference evidence="2" key="1">
    <citation type="submission" date="2020-08" db="EMBL/GenBank/DDBJ databases">
        <title>Genome public.</title>
        <authorList>
            <person name="Liu C."/>
            <person name="Sun Q."/>
        </authorList>
    </citation>
    <scope>NUCLEOTIDE SEQUENCE</scope>
    <source>
        <strain evidence="2">BX8</strain>
    </source>
</reference>
<dbReference type="Pfam" id="PF02811">
    <property type="entry name" value="PHP"/>
    <property type="match status" value="1"/>
</dbReference>
<sequence>MPLTYDLHLHSCLSPCGDNAMTPANIAGFARLNGIGLISLTDHNSAENLPYIQKACAAYGVKLLPGIEMNTAEEIHLLCYLPTVEAALCLSREIYALLPEIPCDEAVFGEQIVMDEEDHELRRVDKLLVSACGMGLEEAAARCAELGGVAVPAHVDRESYSILSVLGIMPEAPAFSAVEVHDPARLPPLIASGRLPQGYEILTSSDAHYLEDISAAPRALGEGSCLQRLIRGL</sequence>
<dbReference type="Proteomes" id="UP000659630">
    <property type="component" value="Unassembled WGS sequence"/>
</dbReference>
<dbReference type="AlphaFoldDB" id="A0A923IEE6"/>
<dbReference type="GO" id="GO:0004534">
    <property type="term" value="F:5'-3' RNA exonuclease activity"/>
    <property type="evidence" value="ECO:0007669"/>
    <property type="project" value="TreeGrafter"/>
</dbReference>
<dbReference type="PANTHER" id="PTHR42924:SF3">
    <property type="entry name" value="POLYMERASE_HISTIDINOL PHOSPHATASE N-TERMINAL DOMAIN-CONTAINING PROTEIN"/>
    <property type="match status" value="1"/>
</dbReference>
<evidence type="ECO:0000313" key="3">
    <source>
        <dbReference type="Proteomes" id="UP000659630"/>
    </source>
</evidence>
<dbReference type="SUPFAM" id="SSF89550">
    <property type="entry name" value="PHP domain-like"/>
    <property type="match status" value="1"/>
</dbReference>